<keyword evidence="6" id="KW-0472">Membrane</keyword>
<evidence type="ECO:0000256" key="5">
    <source>
        <dbReference type="ARBA" id="ARBA00022692"/>
    </source>
</evidence>
<dbReference type="GO" id="GO:0009279">
    <property type="term" value="C:cell outer membrane"/>
    <property type="evidence" value="ECO:0007669"/>
    <property type="project" value="UniProtKB-SubCell"/>
</dbReference>
<proteinExistence type="inferred from homology"/>
<dbReference type="GO" id="GO:0015288">
    <property type="term" value="F:porin activity"/>
    <property type="evidence" value="ECO:0007669"/>
    <property type="project" value="TreeGrafter"/>
</dbReference>
<keyword evidence="5" id="KW-0812">Transmembrane</keyword>
<evidence type="ECO:0000256" key="6">
    <source>
        <dbReference type="ARBA" id="ARBA00023136"/>
    </source>
</evidence>
<keyword evidence="7" id="KW-0998">Cell outer membrane</keyword>
<dbReference type="InterPro" id="IPR003423">
    <property type="entry name" value="OMP_efflux"/>
</dbReference>
<evidence type="ECO:0000313" key="10">
    <source>
        <dbReference type="EMBL" id="AWG20751.1"/>
    </source>
</evidence>
<dbReference type="Pfam" id="PF02321">
    <property type="entry name" value="OEP"/>
    <property type="match status" value="2"/>
</dbReference>
<gene>
    <name evidence="10" type="ORF">FFWV33_03945</name>
</gene>
<dbReference type="Gene3D" id="1.20.1600.10">
    <property type="entry name" value="Outer membrane efflux proteins (OEP)"/>
    <property type="match status" value="1"/>
</dbReference>
<dbReference type="GO" id="GO:0015562">
    <property type="term" value="F:efflux transmembrane transporter activity"/>
    <property type="evidence" value="ECO:0007669"/>
    <property type="project" value="InterPro"/>
</dbReference>
<feature type="signal peptide" evidence="9">
    <location>
        <begin position="1"/>
        <end position="26"/>
    </location>
</feature>
<organism evidence="10 11">
    <name type="scientific">Flavobacterium faecale</name>
    <dbReference type="NCBI Taxonomy" id="1355330"/>
    <lineage>
        <taxon>Bacteria</taxon>
        <taxon>Pseudomonadati</taxon>
        <taxon>Bacteroidota</taxon>
        <taxon>Flavobacteriia</taxon>
        <taxon>Flavobacteriales</taxon>
        <taxon>Flavobacteriaceae</taxon>
        <taxon>Flavobacterium</taxon>
    </lineage>
</organism>
<evidence type="ECO:0000313" key="11">
    <source>
        <dbReference type="Proteomes" id="UP000244527"/>
    </source>
</evidence>
<sequence length="428" mass="46643">MSAKNIKMAIVAFTLLAASLTTNSFAQGRNLSLDTAKKEALSNNKKIKKATASIDAATAAEVGAFTANKPSVEASATGLNVGKPLSALLPEYNASVTLGVTQVIYAGGKINTAKQMSTAAVALYTSQKTLTNNEVLLDVETTYWQIINVKGKIDLATKSNAMLSQLLKDLNNSYNAGIIYKNDVLRVQVQLNQAQLNLSKAKDALTILNLKMAQLIGSKETEFTIEDAEIEINAIESQLSQENAIANRPEIKIIEKAVSIEELKSKLLEADRKPTVAMNVSGLYGLGKGINFATGDNNFSSYYAMLSVKVPVFDWGGRKQKVKEQDFKVEAQKFELEQTQELVAIEIANAKLDMLRAKERIEITQKSLAQADENLRLNNDRFDAGTVIGKDVLEAQVMWQTAFSDVIDAKAVFKISEANYKKATSSLE</sequence>
<accession>A0A2S1LAJ8</accession>
<comment type="subcellular location">
    <subcellularLocation>
        <location evidence="1">Cell outer membrane</location>
    </subcellularLocation>
</comment>
<dbReference type="RefSeq" id="WP_108739708.1">
    <property type="nucleotide sequence ID" value="NZ_CP020918.1"/>
</dbReference>
<dbReference type="AlphaFoldDB" id="A0A2S1LAJ8"/>
<dbReference type="SUPFAM" id="SSF56954">
    <property type="entry name" value="Outer membrane efflux proteins (OEP)"/>
    <property type="match status" value="1"/>
</dbReference>
<keyword evidence="9" id="KW-0732">Signal</keyword>
<evidence type="ECO:0008006" key="12">
    <source>
        <dbReference type="Google" id="ProtNLM"/>
    </source>
</evidence>
<dbReference type="InterPro" id="IPR051906">
    <property type="entry name" value="TolC-like"/>
</dbReference>
<name>A0A2S1LAJ8_9FLAO</name>
<evidence type="ECO:0000256" key="3">
    <source>
        <dbReference type="ARBA" id="ARBA00022448"/>
    </source>
</evidence>
<dbReference type="GO" id="GO:1990281">
    <property type="term" value="C:efflux pump complex"/>
    <property type="evidence" value="ECO:0007669"/>
    <property type="project" value="TreeGrafter"/>
</dbReference>
<keyword evidence="11" id="KW-1185">Reference proteome</keyword>
<dbReference type="PANTHER" id="PTHR30026:SF20">
    <property type="entry name" value="OUTER MEMBRANE PROTEIN TOLC"/>
    <property type="match status" value="1"/>
</dbReference>
<reference evidence="10 11" key="1">
    <citation type="submission" date="2017-04" db="EMBL/GenBank/DDBJ databases">
        <title>Compelte genome sequence of WV33.</title>
        <authorList>
            <person name="Lee P.C."/>
        </authorList>
    </citation>
    <scope>NUCLEOTIDE SEQUENCE [LARGE SCALE GENOMIC DNA]</scope>
    <source>
        <strain evidence="10 11">WV33</strain>
    </source>
</reference>
<dbReference type="Proteomes" id="UP000244527">
    <property type="component" value="Chromosome"/>
</dbReference>
<evidence type="ECO:0000256" key="9">
    <source>
        <dbReference type="SAM" id="SignalP"/>
    </source>
</evidence>
<evidence type="ECO:0000256" key="2">
    <source>
        <dbReference type="ARBA" id="ARBA00007613"/>
    </source>
</evidence>
<feature type="chain" id="PRO_5015484332" description="Transporter" evidence="9">
    <location>
        <begin position="27"/>
        <end position="428"/>
    </location>
</feature>
<evidence type="ECO:0000256" key="7">
    <source>
        <dbReference type="ARBA" id="ARBA00023237"/>
    </source>
</evidence>
<evidence type="ECO:0000256" key="1">
    <source>
        <dbReference type="ARBA" id="ARBA00004442"/>
    </source>
</evidence>
<evidence type="ECO:0000256" key="4">
    <source>
        <dbReference type="ARBA" id="ARBA00022452"/>
    </source>
</evidence>
<keyword evidence="8" id="KW-0175">Coiled coil</keyword>
<comment type="similarity">
    <text evidence="2">Belongs to the outer membrane factor (OMF) (TC 1.B.17) family.</text>
</comment>
<feature type="coiled-coil region" evidence="8">
    <location>
        <begin position="184"/>
        <end position="245"/>
    </location>
</feature>
<evidence type="ECO:0000256" key="8">
    <source>
        <dbReference type="SAM" id="Coils"/>
    </source>
</evidence>
<dbReference type="EMBL" id="CP020918">
    <property type="protein sequence ID" value="AWG20751.1"/>
    <property type="molecule type" value="Genomic_DNA"/>
</dbReference>
<keyword evidence="3" id="KW-0813">Transport</keyword>
<dbReference type="PANTHER" id="PTHR30026">
    <property type="entry name" value="OUTER MEMBRANE PROTEIN TOLC"/>
    <property type="match status" value="1"/>
</dbReference>
<protein>
    <recommendedName>
        <fullName evidence="12">Transporter</fullName>
    </recommendedName>
</protein>
<dbReference type="KEGG" id="ffa:FFWV33_03945"/>
<keyword evidence="4" id="KW-1134">Transmembrane beta strand</keyword>